<gene>
    <name evidence="3" type="ORF">FB468_1628</name>
</gene>
<dbReference type="Proteomes" id="UP000319094">
    <property type="component" value="Unassembled WGS sequence"/>
</dbReference>
<dbReference type="OrthoDB" id="4991267at2"/>
<dbReference type="RefSeq" id="WP_141886895.1">
    <property type="nucleotide sequence ID" value="NZ_BAAAUY010000017.1"/>
</dbReference>
<keyword evidence="2" id="KW-0472">Membrane</keyword>
<comment type="caution">
    <text evidence="3">The sequence shown here is derived from an EMBL/GenBank/DDBJ whole genome shotgun (WGS) entry which is preliminary data.</text>
</comment>
<feature type="region of interest" description="Disordered" evidence="1">
    <location>
        <begin position="1"/>
        <end position="21"/>
    </location>
</feature>
<evidence type="ECO:0000256" key="1">
    <source>
        <dbReference type="SAM" id="MobiDB-lite"/>
    </source>
</evidence>
<keyword evidence="2" id="KW-1133">Transmembrane helix</keyword>
<feature type="compositionally biased region" description="Low complexity" evidence="1">
    <location>
        <begin position="1"/>
        <end position="10"/>
    </location>
</feature>
<accession>A0A542Y678</accession>
<dbReference type="AlphaFoldDB" id="A0A542Y678"/>
<keyword evidence="2" id="KW-0812">Transmembrane</keyword>
<name>A0A542Y678_9MICO</name>
<sequence length="121" mass="13353">MRTALVEPTTQTPPVPATQQAQLAQQALQAQQGVAVSTSHTEVMPAGGPVRWRSQFFSEPNPNRAAKRRPTRYERFTTRMVLVSSIIMLGVTACLHVFNYGLETKTSSTSGTHGSFYKENE</sequence>
<protein>
    <submittedName>
        <fullName evidence="3">Uncharacterized protein</fullName>
    </submittedName>
</protein>
<keyword evidence="4" id="KW-1185">Reference proteome</keyword>
<evidence type="ECO:0000313" key="3">
    <source>
        <dbReference type="EMBL" id="TQL43602.1"/>
    </source>
</evidence>
<dbReference type="EMBL" id="VFON01000001">
    <property type="protein sequence ID" value="TQL43602.1"/>
    <property type="molecule type" value="Genomic_DNA"/>
</dbReference>
<organism evidence="3 4">
    <name type="scientific">Leucobacter komagatae</name>
    <dbReference type="NCBI Taxonomy" id="55969"/>
    <lineage>
        <taxon>Bacteria</taxon>
        <taxon>Bacillati</taxon>
        <taxon>Actinomycetota</taxon>
        <taxon>Actinomycetes</taxon>
        <taxon>Micrococcales</taxon>
        <taxon>Microbacteriaceae</taxon>
        <taxon>Leucobacter</taxon>
    </lineage>
</organism>
<feature type="transmembrane region" description="Helical" evidence="2">
    <location>
        <begin position="76"/>
        <end position="98"/>
    </location>
</feature>
<evidence type="ECO:0000313" key="4">
    <source>
        <dbReference type="Proteomes" id="UP000319094"/>
    </source>
</evidence>
<proteinExistence type="predicted"/>
<reference evidence="3 4" key="1">
    <citation type="submission" date="2019-06" db="EMBL/GenBank/DDBJ databases">
        <title>Sequencing the genomes of 1000 actinobacteria strains.</title>
        <authorList>
            <person name="Klenk H.-P."/>
        </authorList>
    </citation>
    <scope>NUCLEOTIDE SEQUENCE [LARGE SCALE GENOMIC DNA]</scope>
    <source>
        <strain evidence="3 4">DSM 8803</strain>
    </source>
</reference>
<evidence type="ECO:0000256" key="2">
    <source>
        <dbReference type="SAM" id="Phobius"/>
    </source>
</evidence>